<accession>B4JH65</accession>
<dbReference type="AlphaFoldDB" id="B4JH65"/>
<feature type="compositionally biased region" description="Polar residues" evidence="1">
    <location>
        <begin position="14"/>
        <end position="31"/>
    </location>
</feature>
<sequence>MKLQKLAKKRATRNSKGTAIHTESNETSTTVEQRQAEHITLKKLHSAKNILHTLDLLERLFKARGGNKDIAHKLAKLRTVWGRVRQECKNANAAETTTNFNAQWAGVIFGSTSLTLEPGKQKTQELLERRIVWDSYTSYGKGSSCIPSGWVLPPEHCTAEWMKFKCK</sequence>
<feature type="region of interest" description="Disordered" evidence="1">
    <location>
        <begin position="1"/>
        <end position="31"/>
    </location>
</feature>
<dbReference type="KEGG" id="dgr:6563062"/>
<keyword evidence="3" id="KW-1185">Reference proteome</keyword>
<dbReference type="FunCoup" id="B4JH65">
    <property type="interactions" value="15"/>
</dbReference>
<dbReference type="EMBL" id="CH916369">
    <property type="protein sequence ID" value="EDV92756.1"/>
    <property type="molecule type" value="Genomic_DNA"/>
</dbReference>
<dbReference type="GO" id="GO:0034693">
    <property type="term" value="C:U11/U12 snRNP"/>
    <property type="evidence" value="ECO:0007669"/>
    <property type="project" value="EnsemblMetazoa"/>
</dbReference>
<protein>
    <submittedName>
        <fullName evidence="2">GH18654</fullName>
    </submittedName>
</protein>
<proteinExistence type="predicted"/>
<evidence type="ECO:0000313" key="3">
    <source>
        <dbReference type="Proteomes" id="UP000001070"/>
    </source>
</evidence>
<dbReference type="InterPro" id="IPR031974">
    <property type="entry name" value="PDCD7"/>
</dbReference>
<dbReference type="Pfam" id="PF16021">
    <property type="entry name" value="PDCD7"/>
    <property type="match status" value="1"/>
</dbReference>
<reference evidence="2 3" key="1">
    <citation type="journal article" date="2007" name="Nature">
        <title>Evolution of genes and genomes on the Drosophila phylogeny.</title>
        <authorList>
            <consortium name="Drosophila 12 Genomes Consortium"/>
            <person name="Clark A.G."/>
            <person name="Eisen M.B."/>
            <person name="Smith D.R."/>
            <person name="Bergman C.M."/>
            <person name="Oliver B."/>
            <person name="Markow T.A."/>
            <person name="Kaufman T.C."/>
            <person name="Kellis M."/>
            <person name="Gelbart W."/>
            <person name="Iyer V.N."/>
            <person name="Pollard D.A."/>
            <person name="Sackton T.B."/>
            <person name="Larracuente A.M."/>
            <person name="Singh N.D."/>
            <person name="Abad J.P."/>
            <person name="Abt D.N."/>
            <person name="Adryan B."/>
            <person name="Aguade M."/>
            <person name="Akashi H."/>
            <person name="Anderson W.W."/>
            <person name="Aquadro C.F."/>
            <person name="Ardell D.H."/>
            <person name="Arguello R."/>
            <person name="Artieri C.G."/>
            <person name="Barbash D.A."/>
            <person name="Barker D."/>
            <person name="Barsanti P."/>
            <person name="Batterham P."/>
            <person name="Batzoglou S."/>
            <person name="Begun D."/>
            <person name="Bhutkar A."/>
            <person name="Blanco E."/>
            <person name="Bosak S.A."/>
            <person name="Bradley R.K."/>
            <person name="Brand A.D."/>
            <person name="Brent M.R."/>
            <person name="Brooks A.N."/>
            <person name="Brown R.H."/>
            <person name="Butlin R.K."/>
            <person name="Caggese C."/>
            <person name="Calvi B.R."/>
            <person name="Bernardo de Carvalho A."/>
            <person name="Caspi A."/>
            <person name="Castrezana S."/>
            <person name="Celniker S.E."/>
            <person name="Chang J.L."/>
            <person name="Chapple C."/>
            <person name="Chatterji S."/>
            <person name="Chinwalla A."/>
            <person name="Civetta A."/>
            <person name="Clifton S.W."/>
            <person name="Comeron J.M."/>
            <person name="Costello J.C."/>
            <person name="Coyne J.A."/>
            <person name="Daub J."/>
            <person name="David R.G."/>
            <person name="Delcher A.L."/>
            <person name="Delehaunty K."/>
            <person name="Do C.B."/>
            <person name="Ebling H."/>
            <person name="Edwards K."/>
            <person name="Eickbush T."/>
            <person name="Evans J.D."/>
            <person name="Filipski A."/>
            <person name="Findeiss S."/>
            <person name="Freyhult E."/>
            <person name="Fulton L."/>
            <person name="Fulton R."/>
            <person name="Garcia A.C."/>
            <person name="Gardiner A."/>
            <person name="Garfield D.A."/>
            <person name="Garvin B.E."/>
            <person name="Gibson G."/>
            <person name="Gilbert D."/>
            <person name="Gnerre S."/>
            <person name="Godfrey J."/>
            <person name="Good R."/>
            <person name="Gotea V."/>
            <person name="Gravely B."/>
            <person name="Greenberg A.J."/>
            <person name="Griffiths-Jones S."/>
            <person name="Gross S."/>
            <person name="Guigo R."/>
            <person name="Gustafson E.A."/>
            <person name="Haerty W."/>
            <person name="Hahn M.W."/>
            <person name="Halligan D.L."/>
            <person name="Halpern A.L."/>
            <person name="Halter G.M."/>
            <person name="Han M.V."/>
            <person name="Heger A."/>
            <person name="Hillier L."/>
            <person name="Hinrichs A.S."/>
            <person name="Holmes I."/>
            <person name="Hoskins R.A."/>
            <person name="Hubisz M.J."/>
            <person name="Hultmark D."/>
            <person name="Huntley M.A."/>
            <person name="Jaffe D.B."/>
            <person name="Jagadeeshan S."/>
            <person name="Jeck W.R."/>
            <person name="Johnson J."/>
            <person name="Jones C.D."/>
            <person name="Jordan W.C."/>
            <person name="Karpen G.H."/>
            <person name="Kataoka E."/>
            <person name="Keightley P.D."/>
            <person name="Kheradpour P."/>
            <person name="Kirkness E.F."/>
            <person name="Koerich L.B."/>
            <person name="Kristiansen K."/>
            <person name="Kudrna D."/>
            <person name="Kulathinal R.J."/>
            <person name="Kumar S."/>
            <person name="Kwok R."/>
            <person name="Lander E."/>
            <person name="Langley C.H."/>
            <person name="Lapoint R."/>
            <person name="Lazzaro B.P."/>
            <person name="Lee S.J."/>
            <person name="Levesque L."/>
            <person name="Li R."/>
            <person name="Lin C.F."/>
            <person name="Lin M.F."/>
            <person name="Lindblad-Toh K."/>
            <person name="Llopart A."/>
            <person name="Long M."/>
            <person name="Low L."/>
            <person name="Lozovsky E."/>
            <person name="Lu J."/>
            <person name="Luo M."/>
            <person name="Machado C.A."/>
            <person name="Makalowski W."/>
            <person name="Marzo M."/>
            <person name="Matsuda M."/>
            <person name="Matzkin L."/>
            <person name="McAllister B."/>
            <person name="McBride C.S."/>
            <person name="McKernan B."/>
            <person name="McKernan K."/>
            <person name="Mendez-Lago M."/>
            <person name="Minx P."/>
            <person name="Mollenhauer M.U."/>
            <person name="Montooth K."/>
            <person name="Mount S.M."/>
            <person name="Mu X."/>
            <person name="Myers E."/>
            <person name="Negre B."/>
            <person name="Newfeld S."/>
            <person name="Nielsen R."/>
            <person name="Noor M.A."/>
            <person name="O'Grady P."/>
            <person name="Pachter L."/>
            <person name="Papaceit M."/>
            <person name="Parisi M.J."/>
            <person name="Parisi M."/>
            <person name="Parts L."/>
            <person name="Pedersen J.S."/>
            <person name="Pesole G."/>
            <person name="Phillippy A.M."/>
            <person name="Ponting C.P."/>
            <person name="Pop M."/>
            <person name="Porcelli D."/>
            <person name="Powell J.R."/>
            <person name="Prohaska S."/>
            <person name="Pruitt K."/>
            <person name="Puig M."/>
            <person name="Quesneville H."/>
            <person name="Ram K.R."/>
            <person name="Rand D."/>
            <person name="Rasmussen M.D."/>
            <person name="Reed L.K."/>
            <person name="Reenan R."/>
            <person name="Reily A."/>
            <person name="Remington K.A."/>
            <person name="Rieger T.T."/>
            <person name="Ritchie M.G."/>
            <person name="Robin C."/>
            <person name="Rogers Y.H."/>
            <person name="Rohde C."/>
            <person name="Rozas J."/>
            <person name="Rubenfield M.J."/>
            <person name="Ruiz A."/>
            <person name="Russo S."/>
            <person name="Salzberg S.L."/>
            <person name="Sanchez-Gracia A."/>
            <person name="Saranga D.J."/>
            <person name="Sato H."/>
            <person name="Schaeffer S.W."/>
            <person name="Schatz M.C."/>
            <person name="Schlenke T."/>
            <person name="Schwartz R."/>
            <person name="Segarra C."/>
            <person name="Singh R.S."/>
            <person name="Sirot L."/>
            <person name="Sirota M."/>
            <person name="Sisneros N.B."/>
            <person name="Smith C.D."/>
            <person name="Smith T.F."/>
            <person name="Spieth J."/>
            <person name="Stage D.E."/>
            <person name="Stark A."/>
            <person name="Stephan W."/>
            <person name="Strausberg R.L."/>
            <person name="Strempel S."/>
            <person name="Sturgill D."/>
            <person name="Sutton G."/>
            <person name="Sutton G.G."/>
            <person name="Tao W."/>
            <person name="Teichmann S."/>
            <person name="Tobari Y.N."/>
            <person name="Tomimura Y."/>
            <person name="Tsolas J.M."/>
            <person name="Valente V.L."/>
            <person name="Venter E."/>
            <person name="Venter J.C."/>
            <person name="Vicario S."/>
            <person name="Vieira F.G."/>
            <person name="Vilella A.J."/>
            <person name="Villasante A."/>
            <person name="Walenz B."/>
            <person name="Wang J."/>
            <person name="Wasserman M."/>
            <person name="Watts T."/>
            <person name="Wilson D."/>
            <person name="Wilson R.K."/>
            <person name="Wing R.A."/>
            <person name="Wolfner M.F."/>
            <person name="Wong A."/>
            <person name="Wong G.K."/>
            <person name="Wu C.I."/>
            <person name="Wu G."/>
            <person name="Yamamoto D."/>
            <person name="Yang H.P."/>
            <person name="Yang S.P."/>
            <person name="Yorke J.A."/>
            <person name="Yoshida K."/>
            <person name="Zdobnov E."/>
            <person name="Zhang P."/>
            <person name="Zhang Y."/>
            <person name="Zimin A.V."/>
            <person name="Baldwin J."/>
            <person name="Abdouelleil A."/>
            <person name="Abdulkadir J."/>
            <person name="Abebe A."/>
            <person name="Abera B."/>
            <person name="Abreu J."/>
            <person name="Acer S.C."/>
            <person name="Aftuck L."/>
            <person name="Alexander A."/>
            <person name="An P."/>
            <person name="Anderson E."/>
            <person name="Anderson S."/>
            <person name="Arachi H."/>
            <person name="Azer M."/>
            <person name="Bachantsang P."/>
            <person name="Barry A."/>
            <person name="Bayul T."/>
            <person name="Berlin A."/>
            <person name="Bessette D."/>
            <person name="Bloom T."/>
            <person name="Blye J."/>
            <person name="Boguslavskiy L."/>
            <person name="Bonnet C."/>
            <person name="Boukhgalter B."/>
            <person name="Bourzgui I."/>
            <person name="Brown A."/>
            <person name="Cahill P."/>
            <person name="Channer S."/>
            <person name="Cheshatsang Y."/>
            <person name="Chuda L."/>
            <person name="Citroen M."/>
            <person name="Collymore A."/>
            <person name="Cooke P."/>
            <person name="Costello M."/>
            <person name="D'Aco K."/>
            <person name="Daza R."/>
            <person name="De Haan G."/>
            <person name="DeGray S."/>
            <person name="DeMaso C."/>
            <person name="Dhargay N."/>
            <person name="Dooley K."/>
            <person name="Dooley E."/>
            <person name="Doricent M."/>
            <person name="Dorje P."/>
            <person name="Dorjee K."/>
            <person name="Dupes A."/>
            <person name="Elong R."/>
            <person name="Falk J."/>
            <person name="Farina A."/>
            <person name="Faro S."/>
            <person name="Ferguson D."/>
            <person name="Fisher S."/>
            <person name="Foley C.D."/>
            <person name="Franke A."/>
            <person name="Friedrich D."/>
            <person name="Gadbois L."/>
            <person name="Gearin G."/>
            <person name="Gearin C.R."/>
            <person name="Giannoukos G."/>
            <person name="Goode T."/>
            <person name="Graham J."/>
            <person name="Grandbois E."/>
            <person name="Grewal S."/>
            <person name="Gyaltsen K."/>
            <person name="Hafez N."/>
            <person name="Hagos B."/>
            <person name="Hall J."/>
            <person name="Henson C."/>
            <person name="Hollinger A."/>
            <person name="Honan T."/>
            <person name="Huard M.D."/>
            <person name="Hughes L."/>
            <person name="Hurhula B."/>
            <person name="Husby M.E."/>
            <person name="Kamat A."/>
            <person name="Kanga B."/>
            <person name="Kashin S."/>
            <person name="Khazanovich D."/>
            <person name="Kisner P."/>
            <person name="Lance K."/>
            <person name="Lara M."/>
            <person name="Lee W."/>
            <person name="Lennon N."/>
            <person name="Letendre F."/>
            <person name="LeVine R."/>
            <person name="Lipovsky A."/>
            <person name="Liu X."/>
            <person name="Liu J."/>
            <person name="Liu S."/>
            <person name="Lokyitsang T."/>
            <person name="Lokyitsang Y."/>
            <person name="Lubonja R."/>
            <person name="Lui A."/>
            <person name="MacDonald P."/>
            <person name="Magnisalis V."/>
            <person name="Maru K."/>
            <person name="Matthews C."/>
            <person name="McCusker W."/>
            <person name="McDonough S."/>
            <person name="Mehta T."/>
            <person name="Meldrim J."/>
            <person name="Meneus L."/>
            <person name="Mihai O."/>
            <person name="Mihalev A."/>
            <person name="Mihova T."/>
            <person name="Mittelman R."/>
            <person name="Mlenga V."/>
            <person name="Montmayeur A."/>
            <person name="Mulrain L."/>
            <person name="Navidi A."/>
            <person name="Naylor J."/>
            <person name="Negash T."/>
            <person name="Nguyen T."/>
            <person name="Nguyen N."/>
            <person name="Nicol R."/>
            <person name="Norbu C."/>
            <person name="Norbu N."/>
            <person name="Novod N."/>
            <person name="O'Neill B."/>
            <person name="Osman S."/>
            <person name="Markiewicz E."/>
            <person name="Oyono O.L."/>
            <person name="Patti C."/>
            <person name="Phunkhang P."/>
            <person name="Pierre F."/>
            <person name="Priest M."/>
            <person name="Raghuraman S."/>
            <person name="Rege F."/>
            <person name="Reyes R."/>
            <person name="Rise C."/>
            <person name="Rogov P."/>
            <person name="Ross K."/>
            <person name="Ryan E."/>
            <person name="Settipalli S."/>
            <person name="Shea T."/>
            <person name="Sherpa N."/>
            <person name="Shi L."/>
            <person name="Shih D."/>
            <person name="Sparrow T."/>
            <person name="Spaulding J."/>
            <person name="Stalker J."/>
            <person name="Stange-Thomann N."/>
            <person name="Stavropoulos S."/>
            <person name="Stone C."/>
            <person name="Strader C."/>
            <person name="Tesfaye S."/>
            <person name="Thomson T."/>
            <person name="Thoulutsang Y."/>
            <person name="Thoulutsang D."/>
            <person name="Topham K."/>
            <person name="Topping I."/>
            <person name="Tsamla T."/>
            <person name="Vassiliev H."/>
            <person name="Vo A."/>
            <person name="Wangchuk T."/>
            <person name="Wangdi T."/>
            <person name="Weiand M."/>
            <person name="Wilkinson J."/>
            <person name="Wilson A."/>
            <person name="Yadav S."/>
            <person name="Young G."/>
            <person name="Yu Q."/>
            <person name="Zembek L."/>
            <person name="Zhong D."/>
            <person name="Zimmer A."/>
            <person name="Zwirko Z."/>
            <person name="Jaffe D.B."/>
            <person name="Alvarez P."/>
            <person name="Brockman W."/>
            <person name="Butler J."/>
            <person name="Chin C."/>
            <person name="Gnerre S."/>
            <person name="Grabherr M."/>
            <person name="Kleber M."/>
            <person name="Mauceli E."/>
            <person name="MacCallum I."/>
        </authorList>
    </citation>
    <scope>NUCLEOTIDE SEQUENCE [LARGE SCALE GENOMIC DNA]</scope>
    <source>
        <strain evidence="3">Tucson 15287-2541.00</strain>
    </source>
</reference>
<feature type="compositionally biased region" description="Basic residues" evidence="1">
    <location>
        <begin position="1"/>
        <end position="13"/>
    </location>
</feature>
<dbReference type="Proteomes" id="UP000001070">
    <property type="component" value="Unassembled WGS sequence"/>
</dbReference>
<dbReference type="OrthoDB" id="2289628at2759"/>
<evidence type="ECO:0000313" key="2">
    <source>
        <dbReference type="EMBL" id="EDV92756.1"/>
    </source>
</evidence>
<dbReference type="GO" id="GO:0005689">
    <property type="term" value="C:U12-type spliceosomal complex"/>
    <property type="evidence" value="ECO:0007669"/>
    <property type="project" value="EnsemblMetazoa"/>
</dbReference>
<dbReference type="STRING" id="7222.B4JH65"/>
<gene>
    <name evidence="2" type="primary">Dgri\GH18654</name>
    <name evidence="2" type="ORF">Dgri_GH18654</name>
</gene>
<dbReference type="InParanoid" id="B4JH65"/>
<dbReference type="eggNOG" id="ENOG502S9DA">
    <property type="taxonomic scope" value="Eukaryota"/>
</dbReference>
<organism evidence="3">
    <name type="scientific">Drosophila grimshawi</name>
    <name type="common">Hawaiian fruit fly</name>
    <name type="synonym">Idiomyia grimshawi</name>
    <dbReference type="NCBI Taxonomy" id="7222"/>
    <lineage>
        <taxon>Eukaryota</taxon>
        <taxon>Metazoa</taxon>
        <taxon>Ecdysozoa</taxon>
        <taxon>Arthropoda</taxon>
        <taxon>Hexapoda</taxon>
        <taxon>Insecta</taxon>
        <taxon>Pterygota</taxon>
        <taxon>Neoptera</taxon>
        <taxon>Endopterygota</taxon>
        <taxon>Diptera</taxon>
        <taxon>Brachycera</taxon>
        <taxon>Muscomorpha</taxon>
        <taxon>Ephydroidea</taxon>
        <taxon>Drosophilidae</taxon>
        <taxon>Drosophila</taxon>
        <taxon>Hawaiian Drosophila</taxon>
    </lineage>
</organism>
<dbReference type="OMA" id="RIVWDSY"/>
<evidence type="ECO:0000256" key="1">
    <source>
        <dbReference type="SAM" id="MobiDB-lite"/>
    </source>
</evidence>
<dbReference type="PhylomeDB" id="B4JH65"/>
<name>B4JH65_DROGR</name>
<dbReference type="GO" id="GO:0000380">
    <property type="term" value="P:alternative mRNA splicing, via spliceosome"/>
    <property type="evidence" value="ECO:0007669"/>
    <property type="project" value="EnsemblMetazoa"/>
</dbReference>
<dbReference type="HOGENOM" id="CLU_1596230_0_0_1"/>